<keyword evidence="1" id="KW-0378">Hydrolase</keyword>
<comment type="caution">
    <text evidence="3">The sequence shown here is derived from an EMBL/GenBank/DDBJ whole genome shotgun (WGS) entry which is preliminary data.</text>
</comment>
<evidence type="ECO:0000259" key="2">
    <source>
        <dbReference type="Pfam" id="PF00326"/>
    </source>
</evidence>
<gene>
    <name evidence="3" type="ORF">EPA86_10890</name>
</gene>
<dbReference type="Proteomes" id="UP000315303">
    <property type="component" value="Unassembled WGS sequence"/>
</dbReference>
<dbReference type="EMBL" id="SAWY01000021">
    <property type="protein sequence ID" value="TPH14602.1"/>
    <property type="molecule type" value="Genomic_DNA"/>
</dbReference>
<evidence type="ECO:0000313" key="4">
    <source>
        <dbReference type="Proteomes" id="UP000315303"/>
    </source>
</evidence>
<protein>
    <submittedName>
        <fullName evidence="3">S9 family peptidase</fullName>
    </submittedName>
</protein>
<reference evidence="3 4" key="1">
    <citation type="submission" date="2019-01" db="EMBL/GenBank/DDBJ databases">
        <title>Litorilituus lipolytica sp. nov., isolated from intertidal sand of the Yellow Sea in China.</title>
        <authorList>
            <person name="Liu A."/>
        </authorList>
    </citation>
    <scope>NUCLEOTIDE SEQUENCE [LARGE SCALE GENOMIC DNA]</scope>
    <source>
        <strain evidence="3 4">RZ04</strain>
    </source>
</reference>
<accession>A0A502KSP7</accession>
<dbReference type="PANTHER" id="PTHR42776:SF27">
    <property type="entry name" value="DIPEPTIDYL PEPTIDASE FAMILY MEMBER 6"/>
    <property type="match status" value="1"/>
</dbReference>
<evidence type="ECO:0000313" key="3">
    <source>
        <dbReference type="EMBL" id="TPH14602.1"/>
    </source>
</evidence>
<dbReference type="InterPro" id="IPR029058">
    <property type="entry name" value="AB_hydrolase_fold"/>
</dbReference>
<proteinExistence type="predicted"/>
<dbReference type="OrthoDB" id="9812921at2"/>
<organism evidence="3 4">
    <name type="scientific">Litorilituus lipolyticus</name>
    <dbReference type="NCBI Taxonomy" id="2491017"/>
    <lineage>
        <taxon>Bacteria</taxon>
        <taxon>Pseudomonadati</taxon>
        <taxon>Pseudomonadota</taxon>
        <taxon>Gammaproteobacteria</taxon>
        <taxon>Alteromonadales</taxon>
        <taxon>Colwelliaceae</taxon>
        <taxon>Litorilituus</taxon>
    </lineage>
</organism>
<keyword evidence="4" id="KW-1185">Reference proteome</keyword>
<dbReference type="InterPro" id="IPR001375">
    <property type="entry name" value="Peptidase_S9_cat"/>
</dbReference>
<dbReference type="SUPFAM" id="SSF53474">
    <property type="entry name" value="alpha/beta-Hydrolases"/>
    <property type="match status" value="1"/>
</dbReference>
<name>A0A502KSP7_9GAMM</name>
<dbReference type="Gene3D" id="3.40.50.1820">
    <property type="entry name" value="alpha/beta hydrolase"/>
    <property type="match status" value="1"/>
</dbReference>
<dbReference type="AlphaFoldDB" id="A0A502KSP7"/>
<sequence>MKKYLLITAIALSPFTGHTSNIIKNDKIEEQNNCFTSIFENYDSWRGFLENKYKKRIKSEEKRLKKLSWFDSSFGEEKFNYYKNNLSCSTFKYFVDGNAVEGFVIKPKTSTEKLPILIYNRGGNGNYGGVVFGSMMHNLFPIANEGFIIVGSQYRGTFNKMAVNSDEFGGDDVHDVTALLDYVADIEGADTQRIGMYGASRGGMQTHLAMKKVTGIKAIATIAGNSDLLKGLEYRPKMENVYKKRIPDYEKNKISELEKRSVLSWVDELSPNIPILLLHGENDKRVSVKHSIHLAAALTEHKIPHKLVIYPDDDHGLRKNRESANKELVTWFKTNL</sequence>
<dbReference type="GO" id="GO:0004252">
    <property type="term" value="F:serine-type endopeptidase activity"/>
    <property type="evidence" value="ECO:0007669"/>
    <property type="project" value="TreeGrafter"/>
</dbReference>
<dbReference type="RefSeq" id="WP_140603492.1">
    <property type="nucleotide sequence ID" value="NZ_SAWY01000021.1"/>
</dbReference>
<dbReference type="PANTHER" id="PTHR42776">
    <property type="entry name" value="SERINE PEPTIDASE S9 FAMILY MEMBER"/>
    <property type="match status" value="1"/>
</dbReference>
<dbReference type="GO" id="GO:0006508">
    <property type="term" value="P:proteolysis"/>
    <property type="evidence" value="ECO:0007669"/>
    <property type="project" value="InterPro"/>
</dbReference>
<feature type="domain" description="Peptidase S9 prolyl oligopeptidase catalytic" evidence="2">
    <location>
        <begin position="135"/>
        <end position="334"/>
    </location>
</feature>
<dbReference type="Pfam" id="PF00326">
    <property type="entry name" value="Peptidase_S9"/>
    <property type="match status" value="1"/>
</dbReference>
<evidence type="ECO:0000256" key="1">
    <source>
        <dbReference type="ARBA" id="ARBA00022801"/>
    </source>
</evidence>